<accession>A0A3M7RX86</accession>
<reference evidence="1 2" key="1">
    <citation type="journal article" date="2018" name="Sci. Rep.">
        <title>Genomic signatures of local adaptation to the degree of environmental predictability in rotifers.</title>
        <authorList>
            <person name="Franch-Gras L."/>
            <person name="Hahn C."/>
            <person name="Garcia-Roger E.M."/>
            <person name="Carmona M.J."/>
            <person name="Serra M."/>
            <person name="Gomez A."/>
        </authorList>
    </citation>
    <scope>NUCLEOTIDE SEQUENCE [LARGE SCALE GENOMIC DNA]</scope>
    <source>
        <strain evidence="1">HYR1</strain>
    </source>
</reference>
<proteinExistence type="predicted"/>
<dbReference type="EMBL" id="REGN01002425">
    <property type="protein sequence ID" value="RNA28171.1"/>
    <property type="molecule type" value="Genomic_DNA"/>
</dbReference>
<sequence>MDELVYSLNDDFYEYKMDTNLILVELSSNAKTHIGEDFCSNTTIEKLKICSVIVSLSLLKS</sequence>
<evidence type="ECO:0000313" key="1">
    <source>
        <dbReference type="EMBL" id="RNA28171.1"/>
    </source>
</evidence>
<organism evidence="1 2">
    <name type="scientific">Brachionus plicatilis</name>
    <name type="common">Marine rotifer</name>
    <name type="synonym">Brachionus muelleri</name>
    <dbReference type="NCBI Taxonomy" id="10195"/>
    <lineage>
        <taxon>Eukaryota</taxon>
        <taxon>Metazoa</taxon>
        <taxon>Spiralia</taxon>
        <taxon>Gnathifera</taxon>
        <taxon>Rotifera</taxon>
        <taxon>Eurotatoria</taxon>
        <taxon>Monogononta</taxon>
        <taxon>Pseudotrocha</taxon>
        <taxon>Ploima</taxon>
        <taxon>Brachionidae</taxon>
        <taxon>Brachionus</taxon>
    </lineage>
</organism>
<comment type="caution">
    <text evidence="1">The sequence shown here is derived from an EMBL/GenBank/DDBJ whole genome shotgun (WGS) entry which is preliminary data.</text>
</comment>
<evidence type="ECO:0000313" key="2">
    <source>
        <dbReference type="Proteomes" id="UP000276133"/>
    </source>
</evidence>
<gene>
    <name evidence="1" type="ORF">BpHYR1_031066</name>
</gene>
<dbReference type="Proteomes" id="UP000276133">
    <property type="component" value="Unassembled WGS sequence"/>
</dbReference>
<dbReference type="AlphaFoldDB" id="A0A3M7RX86"/>
<keyword evidence="2" id="KW-1185">Reference proteome</keyword>
<name>A0A3M7RX86_BRAPC</name>
<protein>
    <submittedName>
        <fullName evidence="1">Uncharacterized protein</fullName>
    </submittedName>
</protein>